<protein>
    <submittedName>
        <fullName evidence="2">Uncharacterized protein</fullName>
    </submittedName>
</protein>
<keyword evidence="3" id="KW-1185">Reference proteome</keyword>
<feature type="signal peptide" evidence="1">
    <location>
        <begin position="1"/>
        <end position="33"/>
    </location>
</feature>
<reference evidence="2 3" key="1">
    <citation type="submission" date="2016-10" db="EMBL/GenBank/DDBJ databases">
        <authorList>
            <person name="de Groot N.N."/>
        </authorList>
    </citation>
    <scope>NUCLEOTIDE SEQUENCE [LARGE SCALE GENOMIC DNA]</scope>
    <source>
        <strain evidence="2 3">DSM 6059</strain>
    </source>
</reference>
<accession>A0A1I1JUL6</accession>
<dbReference type="AlphaFoldDB" id="A0A1I1JUL6"/>
<dbReference type="Proteomes" id="UP000198862">
    <property type="component" value="Unassembled WGS sequence"/>
</dbReference>
<dbReference type="STRING" id="1123010.SAMN02745724_01850"/>
<dbReference type="CDD" id="cd22554">
    <property type="entry name" value="Slr4-like"/>
    <property type="match status" value="1"/>
</dbReference>
<dbReference type="Pfam" id="PF19526">
    <property type="entry name" value="Slr4"/>
    <property type="match status" value="1"/>
</dbReference>
<evidence type="ECO:0000313" key="2">
    <source>
        <dbReference type="EMBL" id="SFC52264.1"/>
    </source>
</evidence>
<keyword evidence="1" id="KW-0732">Signal</keyword>
<dbReference type="InterPro" id="IPR045689">
    <property type="entry name" value="Slr4"/>
</dbReference>
<name>A0A1I1JUL6_9GAMM</name>
<gene>
    <name evidence="2" type="ORF">SAMN02745724_01850</name>
</gene>
<dbReference type="EMBL" id="FOLO01000011">
    <property type="protein sequence ID" value="SFC52264.1"/>
    <property type="molecule type" value="Genomic_DNA"/>
</dbReference>
<proteinExistence type="predicted"/>
<sequence>MHQFHETKEIKMLKKSLLALAVSAAAFSGAVNAAAVITGFTPAVVALEGHQNTTIGNNKLDEVNMIGGADTIIVTAGTAYIVNDLVYVSVSGATFDTTIPPTFAFTTAGTGTANFVDFSDANTARFRIATADWAAADLLTITGFDLKTTGATTATNIKFGAKAVSVNPLIGDYDKAVDLSAFTFANQLSNVITPLNAEVSTGAGRAEFTTTGGHATLQDVLTVATTDTPTAVDSILVTKVTHVLTGNYSWVMDYDLAANGGDADGVMDAAEIAKAFTTTLGAPALGADNVVYTLNTALTTLTATHNVVGGVLNTSSGIDASVALQLNAVGNAKSGSTIFAPQSFALNTTVSNGTISYSLPEVTGGKFTLDGSTTNVAFMPYGANYAQSITVSNRGSVVGAITVDIFADGVKHSKVLTATSAANSVTNISTEVKDFVAEKFGATFEGNVSLSIVTNSPSVEATALYYAKSDADRVLVQSK</sequence>
<evidence type="ECO:0000313" key="3">
    <source>
        <dbReference type="Proteomes" id="UP000198862"/>
    </source>
</evidence>
<organism evidence="2 3">
    <name type="scientific">Pseudoalteromonas denitrificans DSM 6059</name>
    <dbReference type="NCBI Taxonomy" id="1123010"/>
    <lineage>
        <taxon>Bacteria</taxon>
        <taxon>Pseudomonadati</taxon>
        <taxon>Pseudomonadota</taxon>
        <taxon>Gammaproteobacteria</taxon>
        <taxon>Alteromonadales</taxon>
        <taxon>Pseudoalteromonadaceae</taxon>
        <taxon>Pseudoalteromonas</taxon>
    </lineage>
</organism>
<evidence type="ECO:0000256" key="1">
    <source>
        <dbReference type="SAM" id="SignalP"/>
    </source>
</evidence>
<feature type="chain" id="PRO_5011594722" evidence="1">
    <location>
        <begin position="34"/>
        <end position="479"/>
    </location>
</feature>